<dbReference type="RefSeq" id="WP_305991047.1">
    <property type="nucleotide sequence ID" value="NZ_JAVAMP010000002.1"/>
</dbReference>
<keyword evidence="6 10" id="KW-0732">Signal</keyword>
<dbReference type="Pfam" id="PF20773">
    <property type="entry name" value="InhA-like_MAM"/>
    <property type="match status" value="1"/>
</dbReference>
<evidence type="ECO:0000256" key="7">
    <source>
        <dbReference type="ARBA" id="ARBA00022801"/>
    </source>
</evidence>
<evidence type="ECO:0000259" key="12">
    <source>
        <dbReference type="Pfam" id="PF20774"/>
    </source>
</evidence>
<keyword evidence="3" id="KW-0964">Secreted</keyword>
<keyword evidence="4" id="KW-0645">Protease</keyword>
<dbReference type="InterPro" id="IPR012300">
    <property type="entry name" value="Pept_M6_InhA"/>
</dbReference>
<evidence type="ECO:0000313" key="14">
    <source>
        <dbReference type="Proteomes" id="UP001231941"/>
    </source>
</evidence>
<evidence type="ECO:0000256" key="8">
    <source>
        <dbReference type="ARBA" id="ARBA00022833"/>
    </source>
</evidence>
<keyword evidence="9" id="KW-0482">Metalloprotease</keyword>
<dbReference type="NCBIfam" id="TIGR03296">
    <property type="entry name" value="M6dom_TIGR03296"/>
    <property type="match status" value="1"/>
</dbReference>
<gene>
    <name evidence="13" type="ORF">Q5Y73_06495</name>
</gene>
<proteinExistence type="predicted"/>
<dbReference type="PANTHER" id="PTHR13062">
    <property type="entry name" value="COLLAGENASE"/>
    <property type="match status" value="1"/>
</dbReference>
<evidence type="ECO:0000259" key="11">
    <source>
        <dbReference type="Pfam" id="PF05547"/>
    </source>
</evidence>
<comment type="cofactor">
    <cofactor evidence="1">
        <name>Zn(2+)</name>
        <dbReference type="ChEBI" id="CHEBI:29105"/>
    </cofactor>
</comment>
<protein>
    <submittedName>
        <fullName evidence="13">Immune inhibitor A</fullName>
    </submittedName>
</protein>
<dbReference type="InterPro" id="IPR048665">
    <property type="entry name" value="InhA-like_VEG"/>
</dbReference>
<evidence type="ECO:0000256" key="4">
    <source>
        <dbReference type="ARBA" id="ARBA00022670"/>
    </source>
</evidence>
<dbReference type="Proteomes" id="UP001231941">
    <property type="component" value="Unassembled WGS sequence"/>
</dbReference>
<accession>A0ABT9IWK2</accession>
<evidence type="ECO:0000256" key="3">
    <source>
        <dbReference type="ARBA" id="ARBA00022525"/>
    </source>
</evidence>
<keyword evidence="8" id="KW-0862">Zinc</keyword>
<evidence type="ECO:0000256" key="9">
    <source>
        <dbReference type="ARBA" id="ARBA00023049"/>
    </source>
</evidence>
<dbReference type="Pfam" id="PF20774">
    <property type="entry name" value="InhA-like_VEG"/>
    <property type="match status" value="1"/>
</dbReference>
<evidence type="ECO:0000256" key="5">
    <source>
        <dbReference type="ARBA" id="ARBA00022723"/>
    </source>
</evidence>
<dbReference type="Pfam" id="PF05547">
    <property type="entry name" value="Peptidase_M6"/>
    <property type="match status" value="1"/>
</dbReference>
<keyword evidence="5" id="KW-0479">Metal-binding</keyword>
<evidence type="ECO:0000256" key="2">
    <source>
        <dbReference type="ARBA" id="ARBA00004613"/>
    </source>
</evidence>
<evidence type="ECO:0000256" key="10">
    <source>
        <dbReference type="SAM" id="SignalP"/>
    </source>
</evidence>
<keyword evidence="7" id="KW-0378">Hydrolase</keyword>
<dbReference type="PIRSF" id="PIRSF007519">
    <property type="entry name" value="Protease_InhA"/>
    <property type="match status" value="1"/>
</dbReference>
<evidence type="ECO:0000256" key="1">
    <source>
        <dbReference type="ARBA" id="ARBA00001947"/>
    </source>
</evidence>
<evidence type="ECO:0000256" key="6">
    <source>
        <dbReference type="ARBA" id="ARBA00022729"/>
    </source>
</evidence>
<feature type="domain" description="Peptidase M6-like" evidence="11">
    <location>
        <begin position="132"/>
        <end position="414"/>
    </location>
</feature>
<comment type="subcellular location">
    <subcellularLocation>
        <location evidence="2">Secreted</location>
    </subcellularLocation>
</comment>
<comment type="caution">
    <text evidence="13">The sequence shown here is derived from an EMBL/GenBank/DDBJ whole genome shotgun (WGS) entry which is preliminary data.</text>
</comment>
<reference evidence="13 14" key="1">
    <citation type="submission" date="2023-08" db="EMBL/GenBank/DDBJ databases">
        <authorList>
            <person name="Park J.-S."/>
        </authorList>
    </citation>
    <scope>NUCLEOTIDE SEQUENCE [LARGE SCALE GENOMIC DNA]</scope>
    <source>
        <strain evidence="13 14">2205SS18-9</strain>
    </source>
</reference>
<sequence length="778" mass="85978">MLKKKLFPLCMSVALGASIFAGSITAGVNATDVQSTSSTFDLSVANDERLIEMLKKNGTIDQDASTEEAYKALSKYLSNRSHSDSSEKGELAEFEKKRNDTLMNKASNNGLLNGKGNKLGQKDEVDSVKLEKWNGKERQDNVLILLIDFPDFPHNNIQPDETDMYYEDYSVEHFTNMAFGDNGYVGPNGETLISMKQFYEQQSGGSYTIDGQVAGWYTAEHEAAYYGANNASDNDQNPRDLIREALLAVSQDPTIDLKEYDQEDRYDLDGDGDLREPDGLVDHLMVVHASVGEEAGGGSLGEDAIWSHRSNLRSVFSMPGTSADADYWGGEMAAYDYTIQPETGATGVFAHEYAHDLGLPDEYDIFYTGQGEPVSYWSIMSSGSWAGLVPGTEPTGFSAWAKEFLQATMGGNWLTGTTVHIDDIDEDGIEVLLDQANSKGTNDDAVRIDLPNKVKQFNEPFSGEYEYFSGKGDEINNSMSTSLDLTAASSALLTFKTWYQIELDWDYASIQVKEEGSNEWVSIPGNLTTDSDPNDQNPGYGITGHSDGWVDGEFDLSDFAGKAIELRFNYWTDVAYIDPGFYVDDISIELDGEVVVFDDAEVESAFEFDGFDKSDGTIEFKHYYLLEWRSHDGVDEGLSHISRGDSVMEFEPGLLIWYADESFDANLVGDHPGDGFLGVVDADQNVVKTSENSPAITRYQVHDATFGLQKDEGMYLELSNETIKDNHTAIQPMFDDSVSYISSQIPDAGRNVPEYGLKVRVIGESDDLSAAKIIIFKD</sequence>
<feature type="chain" id="PRO_5046549319" evidence="10">
    <location>
        <begin position="27"/>
        <end position="778"/>
    </location>
</feature>
<organism evidence="13 14">
    <name type="scientific">Chengkuizengella axinellae</name>
    <dbReference type="NCBI Taxonomy" id="3064388"/>
    <lineage>
        <taxon>Bacteria</taxon>
        <taxon>Bacillati</taxon>
        <taxon>Bacillota</taxon>
        <taxon>Bacilli</taxon>
        <taxon>Bacillales</taxon>
        <taxon>Paenibacillaceae</taxon>
        <taxon>Chengkuizengella</taxon>
    </lineage>
</organism>
<feature type="domain" description="Immune inhibitor A-like metallopeptidase VEG" evidence="12">
    <location>
        <begin position="619"/>
        <end position="773"/>
    </location>
</feature>
<feature type="signal peptide" evidence="10">
    <location>
        <begin position="1"/>
        <end position="26"/>
    </location>
</feature>
<dbReference type="PANTHER" id="PTHR13062:SF12">
    <property type="entry name" value="ALPHA-2-MACROGLOBULIN DOMAIN-CONTAINING PROTEIN"/>
    <property type="match status" value="1"/>
</dbReference>
<dbReference type="SUPFAM" id="SSF55486">
    <property type="entry name" value="Metalloproteases ('zincins'), catalytic domain"/>
    <property type="match status" value="1"/>
</dbReference>
<keyword evidence="14" id="KW-1185">Reference proteome</keyword>
<evidence type="ECO:0000313" key="13">
    <source>
        <dbReference type="EMBL" id="MDP5273745.1"/>
    </source>
</evidence>
<dbReference type="InterPro" id="IPR008757">
    <property type="entry name" value="Peptidase_M6-like_domain"/>
</dbReference>
<dbReference type="EMBL" id="JAVAMP010000002">
    <property type="protein sequence ID" value="MDP5273745.1"/>
    <property type="molecule type" value="Genomic_DNA"/>
</dbReference>
<name>A0ABT9IWK2_9BACL</name>